<feature type="compositionally biased region" description="Basic and acidic residues" evidence="1">
    <location>
        <begin position="92"/>
        <end position="101"/>
    </location>
</feature>
<keyword evidence="3" id="KW-1185">Reference proteome</keyword>
<protein>
    <submittedName>
        <fullName evidence="2">Uncharacterized protein</fullName>
    </submittedName>
</protein>
<evidence type="ECO:0000313" key="3">
    <source>
        <dbReference type="Proteomes" id="UP000271098"/>
    </source>
</evidence>
<gene>
    <name evidence="2" type="ORF">GPUH_LOCUS23062</name>
</gene>
<feature type="region of interest" description="Disordered" evidence="1">
    <location>
        <begin position="1"/>
        <end position="106"/>
    </location>
</feature>
<sequence length="290" mass="33372">MQCSEADPEHDKDSAMKESHWERGQDEKDISLAEHTTKTANTTAVSSSESNSRESPVNLEASVLEKNDKGKGNEQLEHHQDADPSQNQQLQYHDDSSHAHQDQCLAHNNVQQKYEYQSDSQNFGKQHEFPEEFYHENQQYHEAVYDQSQHQQQVEQHENSPPGNHQQQQEQSQFDQHTHADFTGSLKDELSMAVIGIADDERALHANNAAMSEYPFTVENLSPAPHDPPQSEMMEVKRNLKLDDLRKRDREITGPLDLRKSIYHPDAKLAPETRSLADVCLFHHFIIKKY</sequence>
<proteinExistence type="predicted"/>
<organism evidence="2 3">
    <name type="scientific">Gongylonema pulchrum</name>
    <dbReference type="NCBI Taxonomy" id="637853"/>
    <lineage>
        <taxon>Eukaryota</taxon>
        <taxon>Metazoa</taxon>
        <taxon>Ecdysozoa</taxon>
        <taxon>Nematoda</taxon>
        <taxon>Chromadorea</taxon>
        <taxon>Rhabditida</taxon>
        <taxon>Spirurina</taxon>
        <taxon>Spiruromorpha</taxon>
        <taxon>Spiruroidea</taxon>
        <taxon>Gongylonematidae</taxon>
        <taxon>Gongylonema</taxon>
    </lineage>
</organism>
<feature type="compositionally biased region" description="Low complexity" evidence="1">
    <location>
        <begin position="46"/>
        <end position="55"/>
    </location>
</feature>
<dbReference type="AlphaFoldDB" id="A0A3P7NEA0"/>
<feature type="compositionally biased region" description="Basic and acidic residues" evidence="1">
    <location>
        <begin position="63"/>
        <end position="82"/>
    </location>
</feature>
<feature type="region of interest" description="Disordered" evidence="1">
    <location>
        <begin position="146"/>
        <end position="176"/>
    </location>
</feature>
<dbReference type="EMBL" id="UYRT01096707">
    <property type="protein sequence ID" value="VDN40925.1"/>
    <property type="molecule type" value="Genomic_DNA"/>
</dbReference>
<accession>A0A3P7NEA0</accession>
<name>A0A3P7NEA0_9BILA</name>
<feature type="compositionally biased region" description="Basic and acidic residues" evidence="1">
    <location>
        <begin position="7"/>
        <end position="37"/>
    </location>
</feature>
<evidence type="ECO:0000256" key="1">
    <source>
        <dbReference type="SAM" id="MobiDB-lite"/>
    </source>
</evidence>
<feature type="compositionally biased region" description="Low complexity" evidence="1">
    <location>
        <begin position="166"/>
        <end position="175"/>
    </location>
</feature>
<dbReference type="Proteomes" id="UP000271098">
    <property type="component" value="Unassembled WGS sequence"/>
</dbReference>
<evidence type="ECO:0000313" key="2">
    <source>
        <dbReference type="EMBL" id="VDN40925.1"/>
    </source>
</evidence>
<reference evidence="2 3" key="1">
    <citation type="submission" date="2018-11" db="EMBL/GenBank/DDBJ databases">
        <authorList>
            <consortium name="Pathogen Informatics"/>
        </authorList>
    </citation>
    <scope>NUCLEOTIDE SEQUENCE [LARGE SCALE GENOMIC DNA]</scope>
</reference>